<name>A0A1G2E038_9BACT</name>
<accession>A0A1G2E038</accession>
<evidence type="ECO:0000313" key="3">
    <source>
        <dbReference type="Proteomes" id="UP000178106"/>
    </source>
</evidence>
<dbReference type="AlphaFoldDB" id="A0A1G2E038"/>
<dbReference type="Proteomes" id="UP000178106">
    <property type="component" value="Unassembled WGS sequence"/>
</dbReference>
<organism evidence="2 3">
    <name type="scientific">Candidatus Lloydbacteria bacterium RIFOXYC12_FULL_46_25</name>
    <dbReference type="NCBI Taxonomy" id="1798670"/>
    <lineage>
        <taxon>Bacteria</taxon>
        <taxon>Candidatus Lloydiibacteriota</taxon>
    </lineage>
</organism>
<evidence type="ECO:0008006" key="4">
    <source>
        <dbReference type="Google" id="ProtNLM"/>
    </source>
</evidence>
<keyword evidence="1" id="KW-0812">Transmembrane</keyword>
<feature type="transmembrane region" description="Helical" evidence="1">
    <location>
        <begin position="20"/>
        <end position="53"/>
    </location>
</feature>
<sequence>MEWDTLEHSYTEKTNDWYASVILIAGSLIAVEFLMNNFVLITLTFIGTATFLLLAARRPNIMNVAITKKGVRAGNTLYPYNTLDGFAIAEYEHEGRLLLESNRHIMPLHVIPLASEIDPDLLREVMSEYLPEKDLKESLPHLLFERLGF</sequence>
<keyword evidence="1" id="KW-1133">Transmembrane helix</keyword>
<gene>
    <name evidence="2" type="ORF">A2494_03540</name>
</gene>
<comment type="caution">
    <text evidence="2">The sequence shown here is derived from an EMBL/GenBank/DDBJ whole genome shotgun (WGS) entry which is preliminary data.</text>
</comment>
<dbReference type="EMBL" id="MHLU01000065">
    <property type="protein sequence ID" value="OGZ19167.1"/>
    <property type="molecule type" value="Genomic_DNA"/>
</dbReference>
<keyword evidence="1" id="KW-0472">Membrane</keyword>
<reference evidence="2 3" key="1">
    <citation type="journal article" date="2016" name="Nat. Commun.">
        <title>Thousands of microbial genomes shed light on interconnected biogeochemical processes in an aquifer system.</title>
        <authorList>
            <person name="Anantharaman K."/>
            <person name="Brown C.T."/>
            <person name="Hug L.A."/>
            <person name="Sharon I."/>
            <person name="Castelle C.J."/>
            <person name="Probst A.J."/>
            <person name="Thomas B.C."/>
            <person name="Singh A."/>
            <person name="Wilkins M.J."/>
            <person name="Karaoz U."/>
            <person name="Brodie E.L."/>
            <person name="Williams K.H."/>
            <person name="Hubbard S.S."/>
            <person name="Banfield J.F."/>
        </authorList>
    </citation>
    <scope>NUCLEOTIDE SEQUENCE [LARGE SCALE GENOMIC DNA]</scope>
</reference>
<evidence type="ECO:0000256" key="1">
    <source>
        <dbReference type="SAM" id="Phobius"/>
    </source>
</evidence>
<evidence type="ECO:0000313" key="2">
    <source>
        <dbReference type="EMBL" id="OGZ19167.1"/>
    </source>
</evidence>
<protein>
    <recommendedName>
        <fullName evidence="4">DUF5673 domain-containing protein</fullName>
    </recommendedName>
</protein>
<proteinExistence type="predicted"/>